<gene>
    <name evidence="1" type="ORF">PBRASI_LOCUS6210</name>
</gene>
<dbReference type="Proteomes" id="UP000789739">
    <property type="component" value="Unassembled WGS sequence"/>
</dbReference>
<dbReference type="SUPFAM" id="SSF52047">
    <property type="entry name" value="RNI-like"/>
    <property type="match status" value="1"/>
</dbReference>
<name>A0A9N9G2M7_9GLOM</name>
<proteinExistence type="predicted"/>
<organism evidence="1 2">
    <name type="scientific">Paraglomus brasilianum</name>
    <dbReference type="NCBI Taxonomy" id="144538"/>
    <lineage>
        <taxon>Eukaryota</taxon>
        <taxon>Fungi</taxon>
        <taxon>Fungi incertae sedis</taxon>
        <taxon>Mucoromycota</taxon>
        <taxon>Glomeromycotina</taxon>
        <taxon>Glomeromycetes</taxon>
        <taxon>Paraglomerales</taxon>
        <taxon>Paraglomeraceae</taxon>
        <taxon>Paraglomus</taxon>
    </lineage>
</organism>
<protein>
    <submittedName>
        <fullName evidence="1">3857_t:CDS:1</fullName>
    </submittedName>
</protein>
<dbReference type="Gene3D" id="3.80.10.10">
    <property type="entry name" value="Ribonuclease Inhibitor"/>
    <property type="match status" value="1"/>
</dbReference>
<evidence type="ECO:0000313" key="1">
    <source>
        <dbReference type="EMBL" id="CAG8573126.1"/>
    </source>
</evidence>
<keyword evidence="2" id="KW-1185">Reference proteome</keyword>
<dbReference type="OrthoDB" id="2347106at2759"/>
<accession>A0A9N9G2M7</accession>
<reference evidence="1" key="1">
    <citation type="submission" date="2021-06" db="EMBL/GenBank/DDBJ databases">
        <authorList>
            <person name="Kallberg Y."/>
            <person name="Tangrot J."/>
            <person name="Rosling A."/>
        </authorList>
    </citation>
    <scope>NUCLEOTIDE SEQUENCE</scope>
    <source>
        <strain evidence="1">BR232B</strain>
    </source>
</reference>
<comment type="caution">
    <text evidence="1">The sequence shown here is derived from an EMBL/GenBank/DDBJ whole genome shotgun (WGS) entry which is preliminary data.</text>
</comment>
<evidence type="ECO:0000313" key="2">
    <source>
        <dbReference type="Proteomes" id="UP000789739"/>
    </source>
</evidence>
<dbReference type="AlphaFoldDB" id="A0A9N9G2M7"/>
<dbReference type="InterPro" id="IPR032675">
    <property type="entry name" value="LRR_dom_sf"/>
</dbReference>
<sequence length="316" mass="37168">MNPFLIAEIVDRVLFYLELDDENLHPCLLVSKLWCTVTAPLLWQDALSNVRIKNVISIYLHCLPPDDVSELRSRKLIEDITKPTFRYPTFLKRFSYYNVMFQIGSFLKYNQAQVSYLFGKIWKVMAIHDVRLTELHINDLKADMPDYLSPLLKEREYRAVIVTVKRLMYHHTEKYDELIRALAETCSNVKRLHLFDHHPIKHKRPLLRPDMEPIASLISKQKSLKVVRFNNIHGGMYVLLPSFQSQLHSLKYIYFTRVDFTDARPWNVLAKASKMEFLSIKNCMGMKDEMVNPLIGAQLPNLKYVDWDCSPYDILT</sequence>
<dbReference type="EMBL" id="CAJVPI010000798">
    <property type="protein sequence ID" value="CAG8573126.1"/>
    <property type="molecule type" value="Genomic_DNA"/>
</dbReference>